<comment type="subcellular location">
    <subcellularLocation>
        <location evidence="1">Cytoplasm</location>
        <location evidence="1">Cytoskeleton</location>
        <location evidence="1">Cilium axoneme</location>
    </subcellularLocation>
</comment>
<dbReference type="GO" id="GO:0005930">
    <property type="term" value="C:axoneme"/>
    <property type="evidence" value="ECO:0007669"/>
    <property type="project" value="UniProtKB-SubCell"/>
</dbReference>
<evidence type="ECO:0000259" key="6">
    <source>
        <dbReference type="Pfam" id="PF10629"/>
    </source>
</evidence>
<evidence type="ECO:0000256" key="5">
    <source>
        <dbReference type="ARBA" id="ARBA00035661"/>
    </source>
</evidence>
<evidence type="ECO:0000256" key="4">
    <source>
        <dbReference type="ARBA" id="ARBA00023273"/>
    </source>
</evidence>
<evidence type="ECO:0000313" key="8">
    <source>
        <dbReference type="EMBL" id="THD22271.1"/>
    </source>
</evidence>
<comment type="similarity">
    <text evidence="5">Belongs to the CIMIP2 family.</text>
</comment>
<evidence type="ECO:0008006" key="10">
    <source>
        <dbReference type="Google" id="ProtNLM"/>
    </source>
</evidence>
<dbReference type="InterPro" id="IPR055215">
    <property type="entry name" value="SPMIP5_dom"/>
</dbReference>
<dbReference type="Proteomes" id="UP000230066">
    <property type="component" value="Unassembled WGS sequence"/>
</dbReference>
<dbReference type="GO" id="GO:0015630">
    <property type="term" value="C:microtubule cytoskeleton"/>
    <property type="evidence" value="ECO:0007669"/>
    <property type="project" value="UniProtKB-ARBA"/>
</dbReference>
<protein>
    <recommendedName>
        <fullName evidence="10">Protein FAM166B</fullName>
    </recommendedName>
</protein>
<evidence type="ECO:0000313" key="9">
    <source>
        <dbReference type="Proteomes" id="UP000230066"/>
    </source>
</evidence>
<evidence type="ECO:0000256" key="2">
    <source>
        <dbReference type="ARBA" id="ARBA00022490"/>
    </source>
</evidence>
<accession>A0A4E0R8U7</accession>
<feature type="domain" description="Ciliary microtubule inner protein 2A-C-like" evidence="6">
    <location>
        <begin position="122"/>
        <end position="176"/>
    </location>
</feature>
<dbReference type="AlphaFoldDB" id="A0A4E0R8U7"/>
<comment type="caution">
    <text evidence="8">The sequence shown here is derived from an EMBL/GenBank/DDBJ whole genome shotgun (WGS) entry which is preliminary data.</text>
</comment>
<feature type="domain" description="Sperm-associated microtubule inner protein 5" evidence="7">
    <location>
        <begin position="209"/>
        <end position="247"/>
    </location>
</feature>
<sequence length="345" mass="39021">MVSIEYGGGPTLEQRREFCNLEEGGHIPGYMGFCPQLNYQCGNSYGKTTAEIAAVSCNHRNDDCNLSQNLSYYNGPQTQKPHHLRPTVSDDKNASVRSVFRDEVPGRMLPESTGDNKYIAGMIPGYSGDVPHLAFKFGTTYRETTDECVDEFVREYKCHEAKREELREISGLFPTLRAVSNDPRVRNHMNIWSDELRKNNATVRPIRGPTDPPIPGYQGFIPRMQTTEAGLAKRYHEGAHQSLEVFRAQTQGHFDRLAQPITSIDTSPIVDSKPPQIPSDKYVSSRIFRKEGMIPDYNGHVHGLKFQVGKNFGNITRDLEVCAHPFPSYGDYVREKDLASKYVRQ</sequence>
<gene>
    <name evidence="8" type="ORF">D915_007135</name>
</gene>
<dbReference type="EMBL" id="JXXN02002875">
    <property type="protein sequence ID" value="THD22271.1"/>
    <property type="molecule type" value="Genomic_DNA"/>
</dbReference>
<keyword evidence="3" id="KW-0206">Cytoskeleton</keyword>
<keyword evidence="2" id="KW-0963">Cytoplasm</keyword>
<feature type="domain" description="Ciliary microtubule inner protein 2A-C-like" evidence="6">
    <location>
        <begin position="25"/>
        <end position="88"/>
    </location>
</feature>
<evidence type="ECO:0000256" key="1">
    <source>
        <dbReference type="ARBA" id="ARBA00004430"/>
    </source>
</evidence>
<organism evidence="8 9">
    <name type="scientific">Fasciola hepatica</name>
    <name type="common">Liver fluke</name>
    <dbReference type="NCBI Taxonomy" id="6192"/>
    <lineage>
        <taxon>Eukaryota</taxon>
        <taxon>Metazoa</taxon>
        <taxon>Spiralia</taxon>
        <taxon>Lophotrochozoa</taxon>
        <taxon>Platyhelminthes</taxon>
        <taxon>Trematoda</taxon>
        <taxon>Digenea</taxon>
        <taxon>Plagiorchiida</taxon>
        <taxon>Echinostomata</taxon>
        <taxon>Echinostomatoidea</taxon>
        <taxon>Fasciolidae</taxon>
        <taxon>Fasciola</taxon>
    </lineage>
</organism>
<name>A0A4E0R8U7_FASHE</name>
<keyword evidence="9" id="KW-1185">Reference proteome</keyword>
<dbReference type="Pfam" id="PF10629">
    <property type="entry name" value="CMI2B-like"/>
    <property type="match status" value="2"/>
</dbReference>
<proteinExistence type="inferred from homology"/>
<evidence type="ECO:0000256" key="3">
    <source>
        <dbReference type="ARBA" id="ARBA00023212"/>
    </source>
</evidence>
<reference evidence="8" key="1">
    <citation type="submission" date="2019-03" db="EMBL/GenBank/DDBJ databases">
        <title>Improved annotation for the trematode Fasciola hepatica.</title>
        <authorList>
            <person name="Choi Y.-J."/>
            <person name="Martin J."/>
            <person name="Mitreva M."/>
        </authorList>
    </citation>
    <scope>NUCLEOTIDE SEQUENCE [LARGE SCALE GENOMIC DNA]</scope>
</reference>
<dbReference type="PANTHER" id="PTHR22146:SF17">
    <property type="entry name" value="PROTEIN FAM166B-LIKE PROTEIN"/>
    <property type="match status" value="1"/>
</dbReference>
<dbReference type="InterPro" id="IPR018902">
    <property type="entry name" value="CMI2A-C-like_dom"/>
</dbReference>
<dbReference type="PANTHER" id="PTHR22146">
    <property type="entry name" value="CAT EYE SYNDROME CRITICAL REGION PROTEIN 6"/>
    <property type="match status" value="1"/>
</dbReference>
<dbReference type="Pfam" id="PF22573">
    <property type="entry name" value="SPMIP5"/>
    <property type="match status" value="1"/>
</dbReference>
<keyword evidence="4" id="KW-0966">Cell projection</keyword>
<evidence type="ECO:0000259" key="7">
    <source>
        <dbReference type="Pfam" id="PF22573"/>
    </source>
</evidence>